<evidence type="ECO:0000313" key="3">
    <source>
        <dbReference type="Proteomes" id="UP000245383"/>
    </source>
</evidence>
<accession>A0A2T9Y8E8</accession>
<feature type="compositionally biased region" description="Basic and acidic residues" evidence="1">
    <location>
        <begin position="112"/>
        <end position="124"/>
    </location>
</feature>
<sequence>MEHLVTPYTGIKKENPVLWIHKFEQIAVIQGWANGKQTAYFKTYMVGTALEWIINVETTDSKNFTINEWEEISLLIPPTKELKTLKNQKSNNLKIMIEGLTKQMLTTQIFKTEQHSSKKSDQDNRGQTFSNINKQNNQNSSLLAIEDPLTGNALYSSQTNKRIIIGDIVNQNYTNNPLNQGIETRTTNFQEQFINKPRQTTTHLEMFKKNKPRQPPNNIHPLATRILEKPLPISVDKFALLIEIKDLQELKAKIDYQNETLKLENNGTEVTTKFYSKNKIIKQDIGRGLKFYQKKNLILYSMNKKNLFKGTNETSKEKTNTKLLKSLNTYKKIFSKDQDIYRELKCHTHIDDRKLIEFYSPVGNISSIFHTWGIDFLGPLNTSPNWNRICKCIPLYKTSNIKDLADSYELLTRTCKSIWNPKILLTAAAIGSSLIIHLHCYKQKINKGANNAITTEALTLLKKRESTLSPRLSEDQKLCQRGKFQYEISDIHMQENQKKDYNFSRFRRRIHAHSDTPKVQKIS</sequence>
<proteinExistence type="predicted"/>
<name>A0A2T9Y8E8_9FUNG</name>
<feature type="region of interest" description="Disordered" evidence="1">
    <location>
        <begin position="112"/>
        <end position="135"/>
    </location>
</feature>
<gene>
    <name evidence="2" type="ORF">BB561_005753</name>
</gene>
<keyword evidence="3" id="KW-1185">Reference proteome</keyword>
<dbReference type="EMBL" id="MBFR01000369">
    <property type="protein sequence ID" value="PVU88618.1"/>
    <property type="molecule type" value="Genomic_DNA"/>
</dbReference>
<evidence type="ECO:0000313" key="2">
    <source>
        <dbReference type="EMBL" id="PVU88618.1"/>
    </source>
</evidence>
<protein>
    <submittedName>
        <fullName evidence="2">Uncharacterized protein</fullName>
    </submittedName>
</protein>
<evidence type="ECO:0000256" key="1">
    <source>
        <dbReference type="SAM" id="MobiDB-lite"/>
    </source>
</evidence>
<organism evidence="2 3">
    <name type="scientific">Smittium simulii</name>
    <dbReference type="NCBI Taxonomy" id="133385"/>
    <lineage>
        <taxon>Eukaryota</taxon>
        <taxon>Fungi</taxon>
        <taxon>Fungi incertae sedis</taxon>
        <taxon>Zoopagomycota</taxon>
        <taxon>Kickxellomycotina</taxon>
        <taxon>Harpellomycetes</taxon>
        <taxon>Harpellales</taxon>
        <taxon>Legeriomycetaceae</taxon>
        <taxon>Smittium</taxon>
    </lineage>
</organism>
<comment type="caution">
    <text evidence="2">The sequence shown here is derived from an EMBL/GenBank/DDBJ whole genome shotgun (WGS) entry which is preliminary data.</text>
</comment>
<dbReference type="Proteomes" id="UP000245383">
    <property type="component" value="Unassembled WGS sequence"/>
</dbReference>
<dbReference type="AlphaFoldDB" id="A0A2T9Y8E8"/>
<reference evidence="2 3" key="1">
    <citation type="journal article" date="2018" name="MBio">
        <title>Comparative Genomics Reveals the Core Gene Toolbox for the Fungus-Insect Symbiosis.</title>
        <authorList>
            <person name="Wang Y."/>
            <person name="Stata M."/>
            <person name="Wang W."/>
            <person name="Stajich J.E."/>
            <person name="White M.M."/>
            <person name="Moncalvo J.M."/>
        </authorList>
    </citation>
    <scope>NUCLEOTIDE SEQUENCE [LARGE SCALE GENOMIC DNA]</scope>
    <source>
        <strain evidence="2 3">SWE-8-4</strain>
    </source>
</reference>